<accession>A0A4P7IE83</accession>
<feature type="region of interest" description="Disordered" evidence="1">
    <location>
        <begin position="145"/>
        <end position="187"/>
    </location>
</feature>
<evidence type="ECO:0000256" key="1">
    <source>
        <dbReference type="SAM" id="MobiDB-lite"/>
    </source>
</evidence>
<dbReference type="EMBL" id="CP038436">
    <property type="protein sequence ID" value="QBX55506.1"/>
    <property type="molecule type" value="Genomic_DNA"/>
</dbReference>
<feature type="chain" id="PRO_5039137345" description="GerMN domain-containing protein" evidence="2">
    <location>
        <begin position="21"/>
        <end position="345"/>
    </location>
</feature>
<sequence>MVRRHPVALSIALAGAMTLAGCSDLPGAFDTTLDDVAVASKVWGDPWVAPDSATAPGPGYGSNGWVDREVARRTTPYRSPVEAAAEAELGAAAAAGWVPTSSGCEGDEVRVALVGPDAALASLVVTPDGGGSEVVLSAVTPHHLDKDWAAPSPATDTCLDGGEDDYTEPPGGSEPLRESDVPEADGASWQAEELPDESKLLLAAVNTDPALSALDVQVTEPTLDEGDNRRRAPAAETTVEATDLRALADLLPGWQLTYAACGAEGPVRATFLGDLDAGPAVIGALVEPSGATLRVTLPVAEGPEPTWLAAITELTDTRCWRRTPRRLVVDGTPAVLPDVLTPIAD</sequence>
<organism evidence="3 4">
    <name type="scientific">Nocardioides seonyuensis</name>
    <dbReference type="NCBI Taxonomy" id="2518371"/>
    <lineage>
        <taxon>Bacteria</taxon>
        <taxon>Bacillati</taxon>
        <taxon>Actinomycetota</taxon>
        <taxon>Actinomycetes</taxon>
        <taxon>Propionibacteriales</taxon>
        <taxon>Nocardioidaceae</taxon>
        <taxon>Nocardioides</taxon>
    </lineage>
</organism>
<evidence type="ECO:0008006" key="5">
    <source>
        <dbReference type="Google" id="ProtNLM"/>
    </source>
</evidence>
<evidence type="ECO:0000313" key="3">
    <source>
        <dbReference type="EMBL" id="QBX55506.1"/>
    </source>
</evidence>
<proteinExistence type="predicted"/>
<keyword evidence="4" id="KW-1185">Reference proteome</keyword>
<dbReference type="PROSITE" id="PS51257">
    <property type="entry name" value="PROKAR_LIPOPROTEIN"/>
    <property type="match status" value="1"/>
</dbReference>
<dbReference type="KEGG" id="nsn:EXE58_08610"/>
<gene>
    <name evidence="3" type="ORF">EXE58_08610</name>
</gene>
<evidence type="ECO:0000313" key="4">
    <source>
        <dbReference type="Proteomes" id="UP000294853"/>
    </source>
</evidence>
<protein>
    <recommendedName>
        <fullName evidence="5">GerMN domain-containing protein</fullName>
    </recommendedName>
</protein>
<reference evidence="3 4" key="1">
    <citation type="submission" date="2019-03" db="EMBL/GenBank/DDBJ databases">
        <title>Three New Species of Nocardioides, Nocardioides euryhalodurans sp. nov., Nocardioides seonyuensis sp. nov. and Nocardioides eburneoflavus sp. nov. Iolated from Soil.</title>
        <authorList>
            <person name="Roh S.G."/>
            <person name="Lee C."/>
            <person name="Kim M.-K."/>
            <person name="Kim S.B."/>
        </authorList>
    </citation>
    <scope>NUCLEOTIDE SEQUENCE [LARGE SCALE GENOMIC DNA]</scope>
    <source>
        <strain evidence="3 4">MMS17-SY207-3</strain>
    </source>
</reference>
<dbReference type="OrthoDB" id="3777247at2"/>
<dbReference type="Proteomes" id="UP000294853">
    <property type="component" value="Chromosome"/>
</dbReference>
<keyword evidence="2" id="KW-0732">Signal</keyword>
<evidence type="ECO:0000256" key="2">
    <source>
        <dbReference type="SAM" id="SignalP"/>
    </source>
</evidence>
<dbReference type="AlphaFoldDB" id="A0A4P7IE83"/>
<dbReference type="RefSeq" id="WP_135267497.1">
    <property type="nucleotide sequence ID" value="NZ_CP038436.1"/>
</dbReference>
<feature type="signal peptide" evidence="2">
    <location>
        <begin position="1"/>
        <end position="20"/>
    </location>
</feature>
<name>A0A4P7IE83_9ACTN</name>